<dbReference type="Proteomes" id="UP000887580">
    <property type="component" value="Unplaced"/>
</dbReference>
<protein>
    <submittedName>
        <fullName evidence="2">Uncharacterized protein</fullName>
    </submittedName>
</protein>
<sequence length="130" mass="15253">MDQHQKLFPRLMTPEFEKKSQIILVVRSGNDSKKDDERILIINNIIDQFTVIELLRGYQGYAIIEKREIQCPDDCTNYKKIRSDILGENKATKIFVTSLVPKFMNSKLIEKLKNHILKNETYSINENDHV</sequence>
<organism evidence="1 2">
    <name type="scientific">Panagrolaimus sp. PS1159</name>
    <dbReference type="NCBI Taxonomy" id="55785"/>
    <lineage>
        <taxon>Eukaryota</taxon>
        <taxon>Metazoa</taxon>
        <taxon>Ecdysozoa</taxon>
        <taxon>Nematoda</taxon>
        <taxon>Chromadorea</taxon>
        <taxon>Rhabditida</taxon>
        <taxon>Tylenchina</taxon>
        <taxon>Panagrolaimomorpha</taxon>
        <taxon>Panagrolaimoidea</taxon>
        <taxon>Panagrolaimidae</taxon>
        <taxon>Panagrolaimus</taxon>
    </lineage>
</organism>
<accession>A0AC35G5P2</accession>
<evidence type="ECO:0000313" key="1">
    <source>
        <dbReference type="Proteomes" id="UP000887580"/>
    </source>
</evidence>
<evidence type="ECO:0000313" key="2">
    <source>
        <dbReference type="WBParaSite" id="PS1159_v2.g24318.t1"/>
    </source>
</evidence>
<reference evidence="2" key="1">
    <citation type="submission" date="2022-11" db="UniProtKB">
        <authorList>
            <consortium name="WormBaseParasite"/>
        </authorList>
    </citation>
    <scope>IDENTIFICATION</scope>
</reference>
<name>A0AC35G5P2_9BILA</name>
<proteinExistence type="predicted"/>
<dbReference type="WBParaSite" id="PS1159_v2.g24318.t1">
    <property type="protein sequence ID" value="PS1159_v2.g24318.t1"/>
    <property type="gene ID" value="PS1159_v2.g24318"/>
</dbReference>